<sequence>MSVSLTGTIERREMGTGAWALVADDGQTYEIYEGAPSDLLKPGQKVKVNGRIRDDVMTLAAIGPVLQVDGFELN</sequence>
<name>A0A6H1TVQ3_9CYAN</name>
<dbReference type="Proteomes" id="UP000500857">
    <property type="component" value="Chromosome"/>
</dbReference>
<dbReference type="AlphaFoldDB" id="A0A6H1TVQ3"/>
<proteinExistence type="predicted"/>
<dbReference type="KEGG" id="oxy:HCG48_08930"/>
<keyword evidence="2" id="KW-1185">Reference proteome</keyword>
<accession>A0A6H1TVQ3</accession>
<evidence type="ECO:0000313" key="1">
    <source>
        <dbReference type="EMBL" id="QIZ70688.1"/>
    </source>
</evidence>
<gene>
    <name evidence="1" type="ORF">HCG48_08930</name>
</gene>
<protein>
    <submittedName>
        <fullName evidence="1">Cytochrome c maturation protein CcmE</fullName>
    </submittedName>
</protein>
<dbReference type="RefSeq" id="WP_168568843.1">
    <property type="nucleotide sequence ID" value="NZ_CP051167.1"/>
</dbReference>
<reference evidence="1 2" key="1">
    <citation type="submission" date="2020-04" db="EMBL/GenBank/DDBJ databases">
        <authorList>
            <person name="Basu S."/>
            <person name="Maruthanayagam V."/>
            <person name="Chakraborty S."/>
            <person name="Pramanik A."/>
            <person name="Mukherjee J."/>
            <person name="Brink B."/>
        </authorList>
    </citation>
    <scope>NUCLEOTIDE SEQUENCE [LARGE SCALE GENOMIC DNA]</scope>
    <source>
        <strain evidence="1 2">AP17</strain>
    </source>
</reference>
<dbReference type="EMBL" id="CP051167">
    <property type="protein sequence ID" value="QIZ70688.1"/>
    <property type="molecule type" value="Genomic_DNA"/>
</dbReference>
<evidence type="ECO:0000313" key="2">
    <source>
        <dbReference type="Proteomes" id="UP000500857"/>
    </source>
</evidence>
<organism evidence="1 2">
    <name type="scientific">Oxynema aestuarii AP17</name>
    <dbReference type="NCBI Taxonomy" id="2064643"/>
    <lineage>
        <taxon>Bacteria</taxon>
        <taxon>Bacillati</taxon>
        <taxon>Cyanobacteriota</taxon>
        <taxon>Cyanophyceae</taxon>
        <taxon>Oscillatoriophycideae</taxon>
        <taxon>Oscillatoriales</taxon>
        <taxon>Oscillatoriaceae</taxon>
        <taxon>Oxynema</taxon>
        <taxon>Oxynema aestuarii</taxon>
    </lineage>
</organism>